<dbReference type="SUPFAM" id="SSF48452">
    <property type="entry name" value="TPR-like"/>
    <property type="match status" value="1"/>
</dbReference>
<dbReference type="GeneID" id="78460845"/>
<dbReference type="RefSeq" id="WP_028068713.1">
    <property type="nucleotide sequence ID" value="NZ_CP141191.1"/>
</dbReference>
<gene>
    <name evidence="9" type="ORF">NCTC11429_00001</name>
</gene>
<evidence type="ECO:0000256" key="3">
    <source>
        <dbReference type="ARBA" id="ARBA00022729"/>
    </source>
</evidence>
<evidence type="ECO:0000256" key="4">
    <source>
        <dbReference type="ARBA" id="ARBA00023136"/>
    </source>
</evidence>
<dbReference type="AlphaFoldDB" id="A0A4U9U5B4"/>
<name>A0A4U9U5B4_9SPHI</name>
<accession>A0A4U9U5B4</accession>
<sequence>MKNIKRYCFGLLSLMLLWQSCTKDLNQYPTVETTSESVYTSLEGYRSVLAKLYASFAVAGNGRGDADPDMAGSTASWGYLRVYFNLQEVPTDEVVYTWAGGDNMTDIQYMTWGASDTWVNAMYYRIYYTVALCNEFLRNATAEKIATFGPAEQAQIAAFAAEARFLRALAYSHAMDLYGHVPFVTEKDPVKAFFPPRISRSDLFAFIEQELTQIAELLPEARQNEYGRVSRAAAWALLAKNYLNAQVYTGTARYGDCVNYARKIIDAGYTLHADYKQLFNADNDKRSSEIIFPIQADVDHTTTWGATTYLVNGPIVGSMKSSDYGVVSGWNSFRTLREFVALFDGTDSRGDFWTDGQSLDVEDPSVSSQGYGVVKFTNLKDDGSYKTDEGLVSTDFPMIRLADVYLMYAEAVLRGGGGSVQEAITLVNGIRRRAYGNDSGAITQAQLTLDFILAERGRELFWECTRRTDLIRFGRFTGNAYTWQWKGGVMDGRSVDAKFNLYPIPTTDMSANPNLIQNPGY</sequence>
<evidence type="ECO:0000313" key="9">
    <source>
        <dbReference type="EMBL" id="VTR27553.1"/>
    </source>
</evidence>
<evidence type="ECO:0000313" key="10">
    <source>
        <dbReference type="Proteomes" id="UP000308196"/>
    </source>
</evidence>
<keyword evidence="5" id="KW-0998">Cell outer membrane</keyword>
<feature type="domain" description="RagB/SusD" evidence="7">
    <location>
        <begin position="364"/>
        <end position="521"/>
    </location>
</feature>
<protein>
    <submittedName>
        <fullName evidence="9">SusD family</fullName>
    </submittedName>
</protein>
<dbReference type="InterPro" id="IPR012944">
    <property type="entry name" value="SusD_RagB_dom"/>
</dbReference>
<dbReference type="Pfam" id="PF07980">
    <property type="entry name" value="SusD_RagB"/>
    <property type="match status" value="1"/>
</dbReference>
<proteinExistence type="inferred from homology"/>
<feature type="domain" description="SusD-like N-terminal" evidence="8">
    <location>
        <begin position="109"/>
        <end position="243"/>
    </location>
</feature>
<evidence type="ECO:0000256" key="5">
    <source>
        <dbReference type="ARBA" id="ARBA00023237"/>
    </source>
</evidence>
<keyword evidence="3 6" id="KW-0732">Signal</keyword>
<feature type="chain" id="PRO_5020499636" evidence="6">
    <location>
        <begin position="24"/>
        <end position="521"/>
    </location>
</feature>
<dbReference type="Gene3D" id="1.10.3780.10">
    <property type="entry name" value="SusD-like"/>
    <property type="match status" value="1"/>
</dbReference>
<dbReference type="PROSITE" id="PS51257">
    <property type="entry name" value="PROKAR_LIPOPROTEIN"/>
    <property type="match status" value="1"/>
</dbReference>
<organism evidence="9 10">
    <name type="scientific">Sphingobacterium thalpophilum</name>
    <dbReference type="NCBI Taxonomy" id="259"/>
    <lineage>
        <taxon>Bacteria</taxon>
        <taxon>Pseudomonadati</taxon>
        <taxon>Bacteroidota</taxon>
        <taxon>Sphingobacteriia</taxon>
        <taxon>Sphingobacteriales</taxon>
        <taxon>Sphingobacteriaceae</taxon>
        <taxon>Sphingobacterium</taxon>
    </lineage>
</organism>
<evidence type="ECO:0000259" key="7">
    <source>
        <dbReference type="Pfam" id="PF07980"/>
    </source>
</evidence>
<dbReference type="KEGG" id="stha:NCTC11429_00001"/>
<reference evidence="9 10" key="1">
    <citation type="submission" date="2019-05" db="EMBL/GenBank/DDBJ databases">
        <authorList>
            <consortium name="Pathogen Informatics"/>
        </authorList>
    </citation>
    <scope>NUCLEOTIDE SEQUENCE [LARGE SCALE GENOMIC DNA]</scope>
    <source>
        <strain evidence="9 10">NCTC11429</strain>
    </source>
</reference>
<dbReference type="Gene3D" id="1.25.40.10">
    <property type="entry name" value="Tetratricopeptide repeat domain"/>
    <property type="match status" value="1"/>
</dbReference>
<comment type="similarity">
    <text evidence="2">Belongs to the SusD family.</text>
</comment>
<evidence type="ECO:0000259" key="8">
    <source>
        <dbReference type="Pfam" id="PF14322"/>
    </source>
</evidence>
<dbReference type="GO" id="GO:0009279">
    <property type="term" value="C:cell outer membrane"/>
    <property type="evidence" value="ECO:0007669"/>
    <property type="project" value="UniProtKB-SubCell"/>
</dbReference>
<evidence type="ECO:0000256" key="6">
    <source>
        <dbReference type="SAM" id="SignalP"/>
    </source>
</evidence>
<feature type="signal peptide" evidence="6">
    <location>
        <begin position="1"/>
        <end position="23"/>
    </location>
</feature>
<evidence type="ECO:0000256" key="2">
    <source>
        <dbReference type="ARBA" id="ARBA00006275"/>
    </source>
</evidence>
<dbReference type="Gene3D" id="1.25.40.390">
    <property type="match status" value="1"/>
</dbReference>
<dbReference type="Proteomes" id="UP000308196">
    <property type="component" value="Chromosome"/>
</dbReference>
<dbReference type="InterPro" id="IPR033985">
    <property type="entry name" value="SusD-like_N"/>
</dbReference>
<evidence type="ECO:0000256" key="1">
    <source>
        <dbReference type="ARBA" id="ARBA00004442"/>
    </source>
</evidence>
<dbReference type="InterPro" id="IPR011990">
    <property type="entry name" value="TPR-like_helical_dom_sf"/>
</dbReference>
<dbReference type="Pfam" id="PF14322">
    <property type="entry name" value="SusD-like_3"/>
    <property type="match status" value="1"/>
</dbReference>
<dbReference type="CDD" id="cd08977">
    <property type="entry name" value="SusD"/>
    <property type="match status" value="1"/>
</dbReference>
<keyword evidence="4" id="KW-0472">Membrane</keyword>
<comment type="subcellular location">
    <subcellularLocation>
        <location evidence="1">Cell outer membrane</location>
    </subcellularLocation>
</comment>
<dbReference type="EMBL" id="LR590484">
    <property type="protein sequence ID" value="VTR27553.1"/>
    <property type="molecule type" value="Genomic_DNA"/>
</dbReference>
<dbReference type="STRING" id="1123265.GCA_000686625_00616"/>